<keyword evidence="2" id="KW-0862">Zinc</keyword>
<dbReference type="AlphaFoldDB" id="A0AAD5K0S2"/>
<dbReference type="EMBL" id="JAIXMP010000032">
    <property type="protein sequence ID" value="KAI9250543.1"/>
    <property type="molecule type" value="Genomic_DNA"/>
</dbReference>
<dbReference type="Gene3D" id="2.60.260.40">
    <property type="entry name" value="q5lls5 like domains"/>
    <property type="match status" value="1"/>
</dbReference>
<keyword evidence="2" id="KW-0479">Metal-binding</keyword>
<dbReference type="GO" id="GO:0006120">
    <property type="term" value="P:mitochondrial electron transport, NADH to ubiquinone"/>
    <property type="evidence" value="ECO:0007669"/>
    <property type="project" value="TreeGrafter"/>
</dbReference>
<keyword evidence="3" id="KW-1185">Reference proteome</keyword>
<dbReference type="FunFam" id="2.60.260.40:FF:000003">
    <property type="entry name" value="NADH dehydrogenase [ubiquinone] iron-sulfur protein 6, mitochondrial"/>
    <property type="match status" value="1"/>
</dbReference>
<name>A0AAD5K0S2_9FUNG</name>
<gene>
    <name evidence="2" type="ORF">BDA99DRAFT_548622</name>
</gene>
<dbReference type="PANTHER" id="PTHR13156:SF0">
    <property type="entry name" value="NADH DEHYDROGENASE [UBIQUINONE] IRON-SULFUR PROTEIN 6, MITOCHONDRIAL"/>
    <property type="match status" value="1"/>
</dbReference>
<accession>A0AAD5K0S2</accession>
<feature type="domain" description="Zinc finger CHCC-type" evidence="1">
    <location>
        <begin position="91"/>
        <end position="126"/>
    </location>
</feature>
<evidence type="ECO:0000313" key="3">
    <source>
        <dbReference type="Proteomes" id="UP001209540"/>
    </source>
</evidence>
<evidence type="ECO:0000313" key="2">
    <source>
        <dbReference type="EMBL" id="KAI9250543.1"/>
    </source>
</evidence>
<evidence type="ECO:0000259" key="1">
    <source>
        <dbReference type="Pfam" id="PF10276"/>
    </source>
</evidence>
<proteinExistence type="predicted"/>
<sequence>MFRLIATRRTTALTKGFCRNYTTSLQPTAKEVAPSVAQAPNRVTTWSRDQRPKDAAMVGPRFEQMDLAAQPDAMAAIELIAEEPIRFSNKRVVSCDGGGGALGHPKVYINLDKPGAHACGYCGIRFQMEDHHH</sequence>
<dbReference type="PANTHER" id="PTHR13156">
    <property type="entry name" value="NADH-UBIQUINONE OXIDOREDUCTASE 13 KD-A SUBUNIT"/>
    <property type="match status" value="1"/>
</dbReference>
<reference evidence="2" key="2">
    <citation type="submission" date="2023-02" db="EMBL/GenBank/DDBJ databases">
        <authorList>
            <consortium name="DOE Joint Genome Institute"/>
            <person name="Mondo S.J."/>
            <person name="Chang Y."/>
            <person name="Wang Y."/>
            <person name="Ahrendt S."/>
            <person name="Andreopoulos W."/>
            <person name="Barry K."/>
            <person name="Beard J."/>
            <person name="Benny G.L."/>
            <person name="Blankenship S."/>
            <person name="Bonito G."/>
            <person name="Cuomo C."/>
            <person name="Desiro A."/>
            <person name="Gervers K.A."/>
            <person name="Hundley H."/>
            <person name="Kuo A."/>
            <person name="LaButti K."/>
            <person name="Lang B.F."/>
            <person name="Lipzen A."/>
            <person name="O'Donnell K."/>
            <person name="Pangilinan J."/>
            <person name="Reynolds N."/>
            <person name="Sandor L."/>
            <person name="Smith M.W."/>
            <person name="Tsang A."/>
            <person name="Grigoriev I.V."/>
            <person name="Stajich J.E."/>
            <person name="Spatafora J.W."/>
        </authorList>
    </citation>
    <scope>NUCLEOTIDE SEQUENCE</scope>
    <source>
        <strain evidence="2">RSA 2281</strain>
    </source>
</reference>
<reference evidence="2" key="1">
    <citation type="journal article" date="2022" name="IScience">
        <title>Evolution of zygomycete secretomes and the origins of terrestrial fungal ecologies.</title>
        <authorList>
            <person name="Chang Y."/>
            <person name="Wang Y."/>
            <person name="Mondo S."/>
            <person name="Ahrendt S."/>
            <person name="Andreopoulos W."/>
            <person name="Barry K."/>
            <person name="Beard J."/>
            <person name="Benny G.L."/>
            <person name="Blankenship S."/>
            <person name="Bonito G."/>
            <person name="Cuomo C."/>
            <person name="Desiro A."/>
            <person name="Gervers K.A."/>
            <person name="Hundley H."/>
            <person name="Kuo A."/>
            <person name="LaButti K."/>
            <person name="Lang B.F."/>
            <person name="Lipzen A."/>
            <person name="O'Donnell K."/>
            <person name="Pangilinan J."/>
            <person name="Reynolds N."/>
            <person name="Sandor L."/>
            <person name="Smith M.E."/>
            <person name="Tsang A."/>
            <person name="Grigoriev I.V."/>
            <person name="Stajich J.E."/>
            <person name="Spatafora J.W."/>
        </authorList>
    </citation>
    <scope>NUCLEOTIDE SEQUENCE</scope>
    <source>
        <strain evidence="2">RSA 2281</strain>
    </source>
</reference>
<dbReference type="Proteomes" id="UP001209540">
    <property type="component" value="Unassembled WGS sequence"/>
</dbReference>
<dbReference type="GO" id="GO:0005739">
    <property type="term" value="C:mitochondrion"/>
    <property type="evidence" value="ECO:0007669"/>
    <property type="project" value="GOC"/>
</dbReference>
<dbReference type="Pfam" id="PF10276">
    <property type="entry name" value="zf-CHCC"/>
    <property type="match status" value="1"/>
</dbReference>
<organism evidence="2 3">
    <name type="scientific">Phascolomyces articulosus</name>
    <dbReference type="NCBI Taxonomy" id="60185"/>
    <lineage>
        <taxon>Eukaryota</taxon>
        <taxon>Fungi</taxon>
        <taxon>Fungi incertae sedis</taxon>
        <taxon>Mucoromycota</taxon>
        <taxon>Mucoromycotina</taxon>
        <taxon>Mucoromycetes</taxon>
        <taxon>Mucorales</taxon>
        <taxon>Lichtheimiaceae</taxon>
        <taxon>Phascolomyces</taxon>
    </lineage>
</organism>
<protein>
    <submittedName>
        <fullName evidence="2">Zinc-finger domain-containing protein</fullName>
    </submittedName>
</protein>
<dbReference type="InterPro" id="IPR019401">
    <property type="entry name" value="Znf_CHCC"/>
</dbReference>
<comment type="caution">
    <text evidence="2">The sequence shown here is derived from an EMBL/GenBank/DDBJ whole genome shotgun (WGS) entry which is preliminary data.</text>
</comment>
<keyword evidence="2" id="KW-0863">Zinc-finger</keyword>
<dbReference type="GO" id="GO:0008270">
    <property type="term" value="F:zinc ion binding"/>
    <property type="evidence" value="ECO:0007669"/>
    <property type="project" value="UniProtKB-KW"/>
</dbReference>